<evidence type="ECO:0000256" key="1">
    <source>
        <dbReference type="SAM" id="MobiDB-lite"/>
    </source>
</evidence>
<feature type="region of interest" description="Disordered" evidence="1">
    <location>
        <begin position="38"/>
        <end position="73"/>
    </location>
</feature>
<name>A0A4Z2HLT0_9TELE</name>
<dbReference type="AlphaFoldDB" id="A0A4Z2HLT0"/>
<protein>
    <submittedName>
        <fullName evidence="2">Uncharacterized protein</fullName>
    </submittedName>
</protein>
<gene>
    <name evidence="2" type="ORF">EYF80_023479</name>
</gene>
<accession>A0A4Z2HLT0</accession>
<sequence>MWMGESVQETSSPSASIVHVCMRAVVMHVISLLLQTAGGRAPSSPVGRSSQSRDSMEERAGTMEGGLDSGGTRGVMCNNTVTDHKTNGDIQVGFGLKADPSYCACWRDVYTDQGEAPVKVAQESMLIRSPSLAGMEAKGSGQGGGRRLAGSLSTLLLHSGLQSVPCYSCHRCSVRLGHGLDSKGSVEGLRHVVLLFNLFPLMTMNQGRKRLERRVNSMKFGLRAAKAICFYIYTTLHMGWDESKHGTI</sequence>
<proteinExistence type="predicted"/>
<dbReference type="EMBL" id="SRLO01000222">
    <property type="protein sequence ID" value="TNN66245.1"/>
    <property type="molecule type" value="Genomic_DNA"/>
</dbReference>
<evidence type="ECO:0000313" key="2">
    <source>
        <dbReference type="EMBL" id="TNN66245.1"/>
    </source>
</evidence>
<dbReference type="Proteomes" id="UP000314294">
    <property type="component" value="Unassembled WGS sequence"/>
</dbReference>
<keyword evidence="3" id="KW-1185">Reference proteome</keyword>
<organism evidence="2 3">
    <name type="scientific">Liparis tanakae</name>
    <name type="common">Tanaka's snailfish</name>
    <dbReference type="NCBI Taxonomy" id="230148"/>
    <lineage>
        <taxon>Eukaryota</taxon>
        <taxon>Metazoa</taxon>
        <taxon>Chordata</taxon>
        <taxon>Craniata</taxon>
        <taxon>Vertebrata</taxon>
        <taxon>Euteleostomi</taxon>
        <taxon>Actinopterygii</taxon>
        <taxon>Neopterygii</taxon>
        <taxon>Teleostei</taxon>
        <taxon>Neoteleostei</taxon>
        <taxon>Acanthomorphata</taxon>
        <taxon>Eupercaria</taxon>
        <taxon>Perciformes</taxon>
        <taxon>Cottioidei</taxon>
        <taxon>Cottales</taxon>
        <taxon>Liparidae</taxon>
        <taxon>Liparis</taxon>
    </lineage>
</organism>
<evidence type="ECO:0000313" key="3">
    <source>
        <dbReference type="Proteomes" id="UP000314294"/>
    </source>
</evidence>
<reference evidence="2 3" key="1">
    <citation type="submission" date="2019-03" db="EMBL/GenBank/DDBJ databases">
        <title>First draft genome of Liparis tanakae, snailfish: a comprehensive survey of snailfish specific genes.</title>
        <authorList>
            <person name="Kim W."/>
            <person name="Song I."/>
            <person name="Jeong J.-H."/>
            <person name="Kim D."/>
            <person name="Kim S."/>
            <person name="Ryu S."/>
            <person name="Song J.Y."/>
            <person name="Lee S.K."/>
        </authorList>
    </citation>
    <scope>NUCLEOTIDE SEQUENCE [LARGE SCALE GENOMIC DNA]</scope>
    <source>
        <tissue evidence="2">Muscle</tissue>
    </source>
</reference>
<feature type="compositionally biased region" description="Gly residues" evidence="1">
    <location>
        <begin position="63"/>
        <end position="73"/>
    </location>
</feature>
<comment type="caution">
    <text evidence="2">The sequence shown here is derived from an EMBL/GenBank/DDBJ whole genome shotgun (WGS) entry which is preliminary data.</text>
</comment>